<dbReference type="AlphaFoldDB" id="A0AAV7UT14"/>
<feature type="region of interest" description="Disordered" evidence="1">
    <location>
        <begin position="1"/>
        <end position="52"/>
    </location>
</feature>
<dbReference type="Proteomes" id="UP001066276">
    <property type="component" value="Chromosome 2_2"/>
</dbReference>
<evidence type="ECO:0000313" key="3">
    <source>
        <dbReference type="Proteomes" id="UP001066276"/>
    </source>
</evidence>
<protein>
    <submittedName>
        <fullName evidence="2">Uncharacterized protein</fullName>
    </submittedName>
</protein>
<gene>
    <name evidence="2" type="ORF">NDU88_001511</name>
</gene>
<accession>A0AAV7UT14</accession>
<evidence type="ECO:0000313" key="2">
    <source>
        <dbReference type="EMBL" id="KAJ1192199.1"/>
    </source>
</evidence>
<dbReference type="EMBL" id="JANPWB010000004">
    <property type="protein sequence ID" value="KAJ1192199.1"/>
    <property type="molecule type" value="Genomic_DNA"/>
</dbReference>
<proteinExistence type="predicted"/>
<sequence length="88" mass="9707">MVTEAFVRPRKEVPTTPPRDLRPPSCLVARPGAPSLSPEGEVGVQRRGDPLAGGQQARRWALHRFGLFPLPPLPLDNFFHCCPGAERQ</sequence>
<reference evidence="2" key="1">
    <citation type="journal article" date="2022" name="bioRxiv">
        <title>Sequencing and chromosome-scale assembly of the giantPleurodeles waltlgenome.</title>
        <authorList>
            <person name="Brown T."/>
            <person name="Elewa A."/>
            <person name="Iarovenko S."/>
            <person name="Subramanian E."/>
            <person name="Araus A.J."/>
            <person name="Petzold A."/>
            <person name="Susuki M."/>
            <person name="Suzuki K.-i.T."/>
            <person name="Hayashi T."/>
            <person name="Toyoda A."/>
            <person name="Oliveira C."/>
            <person name="Osipova E."/>
            <person name="Leigh N.D."/>
            <person name="Simon A."/>
            <person name="Yun M.H."/>
        </authorList>
    </citation>
    <scope>NUCLEOTIDE SEQUENCE</scope>
    <source>
        <strain evidence="2">20211129_DDA</strain>
        <tissue evidence="2">Liver</tissue>
    </source>
</reference>
<keyword evidence="3" id="KW-1185">Reference proteome</keyword>
<evidence type="ECO:0000256" key="1">
    <source>
        <dbReference type="SAM" id="MobiDB-lite"/>
    </source>
</evidence>
<comment type="caution">
    <text evidence="2">The sequence shown here is derived from an EMBL/GenBank/DDBJ whole genome shotgun (WGS) entry which is preliminary data.</text>
</comment>
<name>A0AAV7UT14_PLEWA</name>
<organism evidence="2 3">
    <name type="scientific">Pleurodeles waltl</name>
    <name type="common">Iberian ribbed newt</name>
    <dbReference type="NCBI Taxonomy" id="8319"/>
    <lineage>
        <taxon>Eukaryota</taxon>
        <taxon>Metazoa</taxon>
        <taxon>Chordata</taxon>
        <taxon>Craniata</taxon>
        <taxon>Vertebrata</taxon>
        <taxon>Euteleostomi</taxon>
        <taxon>Amphibia</taxon>
        <taxon>Batrachia</taxon>
        <taxon>Caudata</taxon>
        <taxon>Salamandroidea</taxon>
        <taxon>Salamandridae</taxon>
        <taxon>Pleurodelinae</taxon>
        <taxon>Pleurodeles</taxon>
    </lineage>
</organism>